<dbReference type="EMBL" id="PGCK01000011">
    <property type="protein sequence ID" value="MCD1295897.1"/>
    <property type="molecule type" value="Genomic_DNA"/>
</dbReference>
<reference evidence="2 3" key="1">
    <citation type="submission" date="2017-11" db="EMBL/GenBank/DDBJ databases">
        <title>Isolation and Characterization of Family Methanocellaceae Species from Potential Methane Hydrate Area Offshore Southwestern Taiwan.</title>
        <authorList>
            <person name="Zhang W.-L."/>
            <person name="Chen W.-C."/>
            <person name="Lai M.-C."/>
            <person name="Chen S.-C."/>
        </authorList>
    </citation>
    <scope>NUCLEOTIDE SEQUENCE [LARGE SCALE GENOMIC DNA]</scope>
    <source>
        <strain evidence="2 3">CWC-04</strain>
    </source>
</reference>
<dbReference type="AlphaFoldDB" id="A0AAP2RF00"/>
<feature type="transmembrane region" description="Helical" evidence="1">
    <location>
        <begin position="97"/>
        <end position="118"/>
    </location>
</feature>
<keyword evidence="1" id="KW-1133">Transmembrane helix</keyword>
<keyword evidence="3" id="KW-1185">Reference proteome</keyword>
<evidence type="ECO:0000313" key="3">
    <source>
        <dbReference type="Proteomes" id="UP001320159"/>
    </source>
</evidence>
<evidence type="ECO:0000313" key="2">
    <source>
        <dbReference type="EMBL" id="MCD1295897.1"/>
    </source>
</evidence>
<feature type="transmembrane region" description="Helical" evidence="1">
    <location>
        <begin position="138"/>
        <end position="162"/>
    </location>
</feature>
<dbReference type="RefSeq" id="WP_230742752.1">
    <property type="nucleotide sequence ID" value="NZ_PGCK01000011.1"/>
</dbReference>
<evidence type="ECO:0000256" key="1">
    <source>
        <dbReference type="SAM" id="Phobius"/>
    </source>
</evidence>
<name>A0AAP2RF00_9EURY</name>
<accession>A0AAP2RF00</accession>
<keyword evidence="1" id="KW-0812">Transmembrane</keyword>
<gene>
    <name evidence="2" type="ORF">CUJ83_12915</name>
</gene>
<proteinExistence type="predicted"/>
<feature type="transmembrane region" description="Helical" evidence="1">
    <location>
        <begin position="63"/>
        <end position="85"/>
    </location>
</feature>
<organism evidence="2 3">
    <name type="scientific">Methanooceanicella nereidis</name>
    <dbReference type="NCBI Taxonomy" id="2052831"/>
    <lineage>
        <taxon>Archaea</taxon>
        <taxon>Methanobacteriati</taxon>
        <taxon>Methanobacteriota</taxon>
        <taxon>Stenosarchaea group</taxon>
        <taxon>Methanomicrobia</taxon>
        <taxon>Methanocellales</taxon>
        <taxon>Methanocellaceae</taxon>
        <taxon>Methanooceanicella</taxon>
    </lineage>
</organism>
<protein>
    <submittedName>
        <fullName evidence="2">Uncharacterized protein</fullName>
    </submittedName>
</protein>
<keyword evidence="1" id="KW-0472">Membrane</keyword>
<comment type="caution">
    <text evidence="2">The sequence shown here is derived from an EMBL/GenBank/DDBJ whole genome shotgun (WGS) entry which is preliminary data.</text>
</comment>
<sequence length="168" mass="17779">MKYFYIKPVMLGILGGISLLIIYFLVIYGLVAVFDTGVNGGNDAVTDPLHPPTPTPIHEPNEVLIVLFIVLNIVTPILMGLIGAVSVRLASTDKLTLLQLMYVSAFPGALSISIPYLTIGLLNSVAANGSQPIIYPDLLYNVIIIAPGIACSIIGGVIYGAISNKIKS</sequence>
<dbReference type="Proteomes" id="UP001320159">
    <property type="component" value="Unassembled WGS sequence"/>
</dbReference>
<feature type="transmembrane region" description="Helical" evidence="1">
    <location>
        <begin position="12"/>
        <end position="34"/>
    </location>
</feature>